<evidence type="ECO:0000256" key="4">
    <source>
        <dbReference type="ARBA" id="ARBA00022475"/>
    </source>
</evidence>
<dbReference type="InterPro" id="IPR003593">
    <property type="entry name" value="AAA+_ATPase"/>
</dbReference>
<feature type="domain" description="ABC transporter" evidence="8">
    <location>
        <begin position="22"/>
        <end position="272"/>
    </location>
</feature>
<reference evidence="10" key="1">
    <citation type="submission" date="2023-08" db="EMBL/GenBank/DDBJ databases">
        <title>Rhodospirillaceae gen. nov., a novel taxon isolated from the Yangtze River Yuezi River estuary sludge.</title>
        <authorList>
            <person name="Ruan L."/>
        </authorList>
    </citation>
    <scope>NUCLEOTIDE SEQUENCE [LARGE SCALE GENOMIC DNA]</scope>
    <source>
        <strain evidence="10">R-7</strain>
    </source>
</reference>
<dbReference type="Proteomes" id="UP001230156">
    <property type="component" value="Unassembled WGS sequence"/>
</dbReference>
<dbReference type="InterPro" id="IPR003439">
    <property type="entry name" value="ABC_transporter-like_ATP-bd"/>
</dbReference>
<keyword evidence="7" id="KW-0472">Membrane</keyword>
<comment type="caution">
    <text evidence="9">The sequence shown here is derived from an EMBL/GenBank/DDBJ whole genome shotgun (WGS) entry which is preliminary data.</text>
</comment>
<dbReference type="InterPro" id="IPR050388">
    <property type="entry name" value="ABC_Ni/Peptide_Import"/>
</dbReference>
<comment type="subcellular location">
    <subcellularLocation>
        <location evidence="1">Cell inner membrane</location>
        <topology evidence="1">Peripheral membrane protein</topology>
    </subcellularLocation>
</comment>
<keyword evidence="10" id="KW-1185">Reference proteome</keyword>
<keyword evidence="3" id="KW-0813">Transport</keyword>
<dbReference type="Gene3D" id="3.40.50.300">
    <property type="entry name" value="P-loop containing nucleotide triphosphate hydrolases"/>
    <property type="match status" value="1"/>
</dbReference>
<dbReference type="EMBL" id="JAUYVI010000003">
    <property type="protein sequence ID" value="MDQ7248334.1"/>
    <property type="molecule type" value="Genomic_DNA"/>
</dbReference>
<dbReference type="Pfam" id="PF08352">
    <property type="entry name" value="oligo_HPY"/>
    <property type="match status" value="1"/>
</dbReference>
<gene>
    <name evidence="9" type="ORF">Q8A70_11690</name>
</gene>
<dbReference type="InterPro" id="IPR027417">
    <property type="entry name" value="P-loop_NTPase"/>
</dbReference>
<dbReference type="SMART" id="SM00382">
    <property type="entry name" value="AAA"/>
    <property type="match status" value="1"/>
</dbReference>
<keyword evidence="5" id="KW-0547">Nucleotide-binding</keyword>
<dbReference type="PANTHER" id="PTHR43297:SF2">
    <property type="entry name" value="DIPEPTIDE TRANSPORT ATP-BINDING PROTEIN DPPD"/>
    <property type="match status" value="1"/>
</dbReference>
<dbReference type="NCBIfam" id="TIGR01727">
    <property type="entry name" value="oligo_HPY"/>
    <property type="match status" value="1"/>
</dbReference>
<dbReference type="PROSITE" id="PS50893">
    <property type="entry name" value="ABC_TRANSPORTER_2"/>
    <property type="match status" value="1"/>
</dbReference>
<organism evidence="9 10">
    <name type="scientific">Dongia sedimenti</name>
    <dbReference type="NCBI Taxonomy" id="3064282"/>
    <lineage>
        <taxon>Bacteria</taxon>
        <taxon>Pseudomonadati</taxon>
        <taxon>Pseudomonadota</taxon>
        <taxon>Alphaproteobacteria</taxon>
        <taxon>Rhodospirillales</taxon>
        <taxon>Dongiaceae</taxon>
        <taxon>Dongia</taxon>
    </lineage>
</organism>
<dbReference type="SUPFAM" id="SSF52540">
    <property type="entry name" value="P-loop containing nucleoside triphosphate hydrolases"/>
    <property type="match status" value="1"/>
</dbReference>
<sequence>MQSSTRASVGVSAVEPGTVPLLEVQDLTVSFRTQQGLVRAVSGVSFTIDSQEIVSVVGESGCGKTVTLLSIVGLINDPNAVIGGSIKYKGRELIGMPQNELRHVRGEEIAMIFQDPMTALTPVYTIGWQIIEQLRAHTDLSAKAARNRAIELLRETGIPNPDKTIDRYPHQLSGGMRQRAFIAMALSCNPSLLIADEPTTALDVTVQAQILDLIRRLRKDFGSAVMLVTHDMGVVAEIADRVVVMYAGKIVEAGMKEQIFLDPQHPYTWGLFNSIPPLTGARMKRLVSIPGAPPSLLDLPQGCSFRPRCSQRFEPCTEMPALEGGDGHLARCWIPPAQRAEARFRAAHPDSRLSRAGR</sequence>
<dbReference type="GO" id="GO:0005524">
    <property type="term" value="F:ATP binding"/>
    <property type="evidence" value="ECO:0007669"/>
    <property type="project" value="UniProtKB-KW"/>
</dbReference>
<keyword evidence="4" id="KW-1003">Cell membrane</keyword>
<evidence type="ECO:0000256" key="6">
    <source>
        <dbReference type="ARBA" id="ARBA00022840"/>
    </source>
</evidence>
<evidence type="ECO:0000313" key="9">
    <source>
        <dbReference type="EMBL" id="MDQ7248334.1"/>
    </source>
</evidence>
<accession>A0ABU0YKS3</accession>
<comment type="similarity">
    <text evidence="2">Belongs to the ABC transporter superfamily.</text>
</comment>
<evidence type="ECO:0000256" key="3">
    <source>
        <dbReference type="ARBA" id="ARBA00022448"/>
    </source>
</evidence>
<dbReference type="InterPro" id="IPR017871">
    <property type="entry name" value="ABC_transporter-like_CS"/>
</dbReference>
<dbReference type="Pfam" id="PF00005">
    <property type="entry name" value="ABC_tran"/>
    <property type="match status" value="1"/>
</dbReference>
<evidence type="ECO:0000256" key="2">
    <source>
        <dbReference type="ARBA" id="ARBA00005417"/>
    </source>
</evidence>
<dbReference type="PROSITE" id="PS00211">
    <property type="entry name" value="ABC_TRANSPORTER_1"/>
    <property type="match status" value="1"/>
</dbReference>
<evidence type="ECO:0000256" key="5">
    <source>
        <dbReference type="ARBA" id="ARBA00022741"/>
    </source>
</evidence>
<evidence type="ECO:0000256" key="1">
    <source>
        <dbReference type="ARBA" id="ARBA00004417"/>
    </source>
</evidence>
<evidence type="ECO:0000259" key="8">
    <source>
        <dbReference type="PROSITE" id="PS50893"/>
    </source>
</evidence>
<evidence type="ECO:0000313" key="10">
    <source>
        <dbReference type="Proteomes" id="UP001230156"/>
    </source>
</evidence>
<dbReference type="RefSeq" id="WP_379955789.1">
    <property type="nucleotide sequence ID" value="NZ_JAUYVI010000003.1"/>
</dbReference>
<name>A0ABU0YKS3_9PROT</name>
<dbReference type="CDD" id="cd03257">
    <property type="entry name" value="ABC_NikE_OppD_transporters"/>
    <property type="match status" value="1"/>
</dbReference>
<keyword evidence="6 9" id="KW-0067">ATP-binding</keyword>
<evidence type="ECO:0000256" key="7">
    <source>
        <dbReference type="ARBA" id="ARBA00023136"/>
    </source>
</evidence>
<protein>
    <submittedName>
        <fullName evidence="9">ABC transporter ATP-binding protein</fullName>
    </submittedName>
</protein>
<dbReference type="PANTHER" id="PTHR43297">
    <property type="entry name" value="OLIGOPEPTIDE TRANSPORT ATP-BINDING PROTEIN APPD"/>
    <property type="match status" value="1"/>
</dbReference>
<proteinExistence type="inferred from homology"/>
<dbReference type="InterPro" id="IPR013563">
    <property type="entry name" value="Oligopep_ABC_C"/>
</dbReference>